<protein>
    <submittedName>
        <fullName evidence="1">Uncharacterized protein</fullName>
    </submittedName>
</protein>
<dbReference type="AlphaFoldDB" id="A0A4P9WNA7"/>
<dbReference type="EMBL" id="KZ993856">
    <property type="protein sequence ID" value="RKO94601.1"/>
    <property type="molecule type" value="Genomic_DNA"/>
</dbReference>
<accession>A0A4P9WNA7</accession>
<keyword evidence="2" id="KW-1185">Reference proteome</keyword>
<evidence type="ECO:0000313" key="2">
    <source>
        <dbReference type="Proteomes" id="UP000269721"/>
    </source>
</evidence>
<evidence type="ECO:0000313" key="1">
    <source>
        <dbReference type="EMBL" id="RKO94601.1"/>
    </source>
</evidence>
<feature type="non-terminal residue" evidence="1">
    <location>
        <position position="1"/>
    </location>
</feature>
<gene>
    <name evidence="1" type="ORF">BDK51DRAFT_33889</name>
</gene>
<organism evidence="1 2">
    <name type="scientific">Blyttiomyces helicus</name>
    <dbReference type="NCBI Taxonomy" id="388810"/>
    <lineage>
        <taxon>Eukaryota</taxon>
        <taxon>Fungi</taxon>
        <taxon>Fungi incertae sedis</taxon>
        <taxon>Chytridiomycota</taxon>
        <taxon>Chytridiomycota incertae sedis</taxon>
        <taxon>Chytridiomycetes</taxon>
        <taxon>Chytridiomycetes incertae sedis</taxon>
        <taxon>Blyttiomyces</taxon>
    </lineage>
</organism>
<sequence length="188" mass="21100">DVVEVFCSWNDGWSFGRIKRTGLGSSLLLFFLYDVLNGPSSCGLFTAGERNCSVGGGSFRDCDDNRPSSASEKIYENKGPGYVRERGVSKKRRNKWPVWLISMGWHGGATWNRRGKEERAEGKWEEKRANKSLNADPGAAVDHVFLAVHSRKQKEEELHPWAIENNHIHQLSSVDNRELGSPVGQKAN</sequence>
<proteinExistence type="predicted"/>
<reference evidence="2" key="1">
    <citation type="journal article" date="2018" name="Nat. Microbiol.">
        <title>Leveraging single-cell genomics to expand the fungal tree of life.</title>
        <authorList>
            <person name="Ahrendt S.R."/>
            <person name="Quandt C.A."/>
            <person name="Ciobanu D."/>
            <person name="Clum A."/>
            <person name="Salamov A."/>
            <person name="Andreopoulos B."/>
            <person name="Cheng J.F."/>
            <person name="Woyke T."/>
            <person name="Pelin A."/>
            <person name="Henrissat B."/>
            <person name="Reynolds N.K."/>
            <person name="Benny G.L."/>
            <person name="Smith M.E."/>
            <person name="James T.Y."/>
            <person name="Grigoriev I.V."/>
        </authorList>
    </citation>
    <scope>NUCLEOTIDE SEQUENCE [LARGE SCALE GENOMIC DNA]</scope>
</reference>
<dbReference type="Proteomes" id="UP000269721">
    <property type="component" value="Unassembled WGS sequence"/>
</dbReference>
<name>A0A4P9WNA7_9FUNG</name>